<proteinExistence type="predicted"/>
<organism evidence="2 3">
    <name type="scientific">Pandoravirus salinus</name>
    <dbReference type="NCBI Taxonomy" id="1349410"/>
    <lineage>
        <taxon>Viruses</taxon>
        <taxon>Pandoravirus</taxon>
    </lineage>
</organism>
<protein>
    <submittedName>
        <fullName evidence="2">Uncharacterized protein</fullName>
    </submittedName>
</protein>
<evidence type="ECO:0000256" key="1">
    <source>
        <dbReference type="SAM" id="MobiDB-lite"/>
    </source>
</evidence>
<accession>S4VZD8</accession>
<dbReference type="KEGG" id="vg:16607520"/>
<dbReference type="RefSeq" id="YP_008438812.1">
    <property type="nucleotide sequence ID" value="NC_022098.1"/>
</dbReference>
<evidence type="ECO:0000313" key="3">
    <source>
        <dbReference type="Proteomes" id="UP000204584"/>
    </source>
</evidence>
<sequence>MRPIAASGRFKCQEPTCVFFSFWKESPWQSRRRDRHGFAVPRTDWIWGLSIEWLIARKHREPRGAKAAARGSRPDTTHAPMDNNGRSRSQTTRQPNTAPHVRPRITLDQERKIIASLSGLHPRASITRAVALRIDAIISGPPDDGDLSSPTD</sequence>
<evidence type="ECO:0000313" key="2">
    <source>
        <dbReference type="EMBL" id="AGO85733.1"/>
    </source>
</evidence>
<dbReference type="GeneID" id="16607520"/>
<dbReference type="Proteomes" id="UP000204584">
    <property type="component" value="Segment"/>
</dbReference>
<feature type="region of interest" description="Disordered" evidence="1">
    <location>
        <begin position="60"/>
        <end position="106"/>
    </location>
</feature>
<name>S4VZD8_9VIRU</name>
<feature type="compositionally biased region" description="Polar residues" evidence="1">
    <location>
        <begin position="84"/>
        <end position="97"/>
    </location>
</feature>
<keyword evidence="3" id="KW-1185">Reference proteome</keyword>
<dbReference type="EMBL" id="KC977571">
    <property type="protein sequence ID" value="AGO85733.1"/>
    <property type="molecule type" value="Genomic_DNA"/>
</dbReference>
<reference evidence="2 3" key="1">
    <citation type="journal article" date="2013" name="Science">
        <title>Pandoraviruses: amoeba viruses with genomes up to 2.5 Mb reaching that of parasitic eukaryotes.</title>
        <authorList>
            <person name="Philippe N."/>
            <person name="Legendre M."/>
            <person name="Doutre G."/>
            <person name="Coute Y."/>
            <person name="Poirot O."/>
            <person name="Lescot M."/>
            <person name="Arslan D."/>
            <person name="Seltzer V."/>
            <person name="Bertaux L."/>
            <person name="Bruley C."/>
            <person name="Garin J."/>
            <person name="Claverie J.M."/>
            <person name="Abergel C."/>
        </authorList>
    </citation>
    <scope>NUCLEOTIDE SEQUENCE [LARGE SCALE GENOMIC DNA]</scope>
</reference>
<gene>
    <name evidence="2" type="ORF">psal_cds_1341</name>
</gene>